<evidence type="ECO:0000313" key="1">
    <source>
        <dbReference type="EMBL" id="MFB9905514.1"/>
    </source>
</evidence>
<gene>
    <name evidence="1" type="ORF">ACFFQA_16385</name>
</gene>
<dbReference type="RefSeq" id="WP_377852820.1">
    <property type="nucleotide sequence ID" value="NZ_JBHLZU010000014.1"/>
</dbReference>
<sequence>MDFADVDSFGILEPGAFPEPLPEASVDEVPFSPDALSVNGNRNKTAGRDLVTIEKVFLSAEFAEQVARPRSEKPAGRGLQDPEALERLAELYVVPPGLLDKEPGGDAESALQVLHTRRVVLLTASEHDGGQFAAGLRLGHELQRKQPGLIVREEFIEELRADDLLVEHEPAVVIGDLRGGGSALENVRRGLVEFTELLREYQSYLILIVPYEQMKIFNDSFPQRTHRLRKPSSAAVFAKYFTEGDAETLIADSGCSAQLEDLWPPRAKYVVEVVSDSIRRGKNPVEALRGALDRELDDWTPELRKAIEEKQQAGDAEWLCLLMAAAVLEGAALQHIANAADRMLENNCLATERPAPLLRPSPYSRLGTLGSKRFDVDTREFLTRGRGTLVLQHFWREHPAVHKEMLSWISGLPGAIRKLSQEELELIADRSAELAAEGGYEVAITLAKQWAQTSNRSTRSIAVRLLTTVATHSSLGADVRAKLWEWSTAAGAGSDLQLLTAEVCGGIGRAFPRVALTRLKHLASTEDENVARAVLSALRQIGADLTVSRFLRYLSAWFDSATPRRLHVLAEGVAKVLEGQTDVIDADVATSFWRDALDKMPPEDLRPAVTSWLRTAAKLPPDQREGMVEPLVESTGHQSSRIAQLYYASRLHPTPPNPSSPATDPVDDVVNQLLTRLDEVDPLVVPGG</sequence>
<comment type="caution">
    <text evidence="1">The sequence shown here is derived from an EMBL/GenBank/DDBJ whole genome shotgun (WGS) entry which is preliminary data.</text>
</comment>
<dbReference type="SUPFAM" id="SSF48371">
    <property type="entry name" value="ARM repeat"/>
    <property type="match status" value="1"/>
</dbReference>
<accession>A0ABV5ZX91</accession>
<keyword evidence="2" id="KW-1185">Reference proteome</keyword>
<organism evidence="1 2">
    <name type="scientific">Allokutzneria oryzae</name>
    <dbReference type="NCBI Taxonomy" id="1378989"/>
    <lineage>
        <taxon>Bacteria</taxon>
        <taxon>Bacillati</taxon>
        <taxon>Actinomycetota</taxon>
        <taxon>Actinomycetes</taxon>
        <taxon>Pseudonocardiales</taxon>
        <taxon>Pseudonocardiaceae</taxon>
        <taxon>Allokutzneria</taxon>
    </lineage>
</organism>
<proteinExistence type="predicted"/>
<protein>
    <submittedName>
        <fullName evidence="1">Uncharacterized protein</fullName>
    </submittedName>
</protein>
<dbReference type="EMBL" id="JBHLZU010000014">
    <property type="protein sequence ID" value="MFB9905514.1"/>
    <property type="molecule type" value="Genomic_DNA"/>
</dbReference>
<reference evidence="1 2" key="1">
    <citation type="submission" date="2024-09" db="EMBL/GenBank/DDBJ databases">
        <authorList>
            <person name="Sun Q."/>
            <person name="Mori K."/>
        </authorList>
    </citation>
    <scope>NUCLEOTIDE SEQUENCE [LARGE SCALE GENOMIC DNA]</scope>
    <source>
        <strain evidence="1 2">TBRC 7907</strain>
    </source>
</reference>
<name>A0ABV5ZX91_9PSEU</name>
<evidence type="ECO:0000313" key="2">
    <source>
        <dbReference type="Proteomes" id="UP001589693"/>
    </source>
</evidence>
<dbReference type="InterPro" id="IPR016024">
    <property type="entry name" value="ARM-type_fold"/>
</dbReference>
<dbReference type="Proteomes" id="UP001589693">
    <property type="component" value="Unassembled WGS sequence"/>
</dbReference>